<dbReference type="Proteomes" id="UP000322025">
    <property type="component" value="Unassembled WGS sequence"/>
</dbReference>
<keyword evidence="6" id="KW-0378">Hydrolase</keyword>
<keyword evidence="7" id="KW-0347">Helicase</keyword>
<dbReference type="PROSITE" id="PS51643">
    <property type="entry name" value="HD_CAS3"/>
    <property type="match status" value="1"/>
</dbReference>
<dbReference type="NCBIfam" id="TIGR01587">
    <property type="entry name" value="cas3_core"/>
    <property type="match status" value="1"/>
</dbReference>
<dbReference type="Gene3D" id="1.10.3210.30">
    <property type="match status" value="1"/>
</dbReference>
<keyword evidence="8" id="KW-0067">ATP-binding</keyword>
<accession>A0A5M9HYD6</accession>
<dbReference type="PANTHER" id="PTHR47963">
    <property type="entry name" value="DEAD-BOX ATP-DEPENDENT RNA HELICASE 47, MITOCHONDRIAL"/>
    <property type="match status" value="1"/>
</dbReference>
<dbReference type="Gene3D" id="3.40.50.300">
    <property type="entry name" value="P-loop containing nucleotide triphosphate hydrolases"/>
    <property type="match status" value="2"/>
</dbReference>
<reference evidence="12" key="1">
    <citation type="submission" date="2019-07" db="EMBL/GenBank/DDBJ databases">
        <authorList>
            <person name="Wongkuna S."/>
            <person name="Scaria J."/>
        </authorList>
    </citation>
    <scope>NUCLEOTIDE SEQUENCE [LARGE SCALE GENOMIC DNA]</scope>
    <source>
        <strain evidence="12">SW178</strain>
    </source>
</reference>
<evidence type="ECO:0000256" key="5">
    <source>
        <dbReference type="ARBA" id="ARBA00022741"/>
    </source>
</evidence>
<organism evidence="12 13">
    <name type="scientific">Mediterraneibacter catenae</name>
    <dbReference type="NCBI Taxonomy" id="2594882"/>
    <lineage>
        <taxon>Bacteria</taxon>
        <taxon>Bacillati</taxon>
        <taxon>Bacillota</taxon>
        <taxon>Clostridia</taxon>
        <taxon>Lachnospirales</taxon>
        <taxon>Lachnospiraceae</taxon>
        <taxon>Mediterraneibacter</taxon>
    </lineage>
</organism>
<keyword evidence="13" id="KW-1185">Reference proteome</keyword>
<keyword evidence="5" id="KW-0547">Nucleotide-binding</keyword>
<keyword evidence="4" id="KW-0479">Metal-binding</keyword>
<evidence type="ECO:0000256" key="7">
    <source>
        <dbReference type="ARBA" id="ARBA00022806"/>
    </source>
</evidence>
<keyword evidence="9" id="KW-0051">Antiviral defense</keyword>
<dbReference type="InterPro" id="IPR006483">
    <property type="entry name" value="CRISPR-assoc_Cas3_HD"/>
</dbReference>
<dbReference type="GO" id="GO:0003723">
    <property type="term" value="F:RNA binding"/>
    <property type="evidence" value="ECO:0007669"/>
    <property type="project" value="TreeGrafter"/>
</dbReference>
<evidence type="ECO:0000256" key="2">
    <source>
        <dbReference type="ARBA" id="ARBA00009046"/>
    </source>
</evidence>
<dbReference type="Pfam" id="PF00270">
    <property type="entry name" value="DEAD"/>
    <property type="match status" value="1"/>
</dbReference>
<evidence type="ECO:0000256" key="6">
    <source>
        <dbReference type="ARBA" id="ARBA00022801"/>
    </source>
</evidence>
<sequence length="747" mass="87257">MELQKYLAKPEETIKEHVDKMLEELDRMWKYGYIQDKELYELIRIACIHHDDGKVNPEMQKRLEAARKGKKYRFNPDREIPHNVLSGFFLDRRGFDYFTDPDTAYYRVLFAIMYHHDYGDPMEYIIEDSDKIEELLDGFDTFVIKRKTRNAVREMSEDEVAVKVKGFLHICDYSASGGYCSEYPNDFLDGCMENIKKKWREQKPDADWNELQKFCREKSGENIIAVAQTGMGKTEAGFRWIGNNKGYFVLPLRTAINAIYDRVRKNILLNEKIDTRLSILHSESLEYYTGQFTGDTGLLEYESRGKHLSMPLSISTLDQLFDFVMRYQTYEFKLATLSFSRIVIDEIQMYDPELLRYLITGLKYITEMGGKVAVMTATLAPFIKDLLIQSVPFKTENIAVFTDDSLRHHVEVRDRKINAEEIGEFYIRSNRDRISSKILVVCNTIRKAQKIYGELREQLGETESIHILHSRFIRKDRAQLEHEILNFGRTYDENGQIDCQSGIWISTSLVEASLDIDFDYLFTELLDLNSLFQRMGRCNRKGKKPTGQPNCIVYTRIDAEHLTGTTHGFIDRTLFELSREALKDGDGLITESRKIELLNKYFTTEQVRSSDYYQKYESASWIEGIKPYQFQKNDVCMRNILSETVIPSPVYMQNQQEIDALAEAVRDSSVCYMDRVKTREKLMQYTLSVPYWYWIAYKKALVKKKAVMFEPVCLGRHETLPVIESSYDEAGFHQMDFENATAAGEFL</sequence>
<dbReference type="InterPro" id="IPR011545">
    <property type="entry name" value="DEAD/DEAH_box_helicase_dom"/>
</dbReference>
<evidence type="ECO:0000256" key="9">
    <source>
        <dbReference type="ARBA" id="ARBA00023118"/>
    </source>
</evidence>
<evidence type="ECO:0000313" key="13">
    <source>
        <dbReference type="Proteomes" id="UP000322025"/>
    </source>
</evidence>
<evidence type="ECO:0000256" key="1">
    <source>
        <dbReference type="ARBA" id="ARBA00006847"/>
    </source>
</evidence>
<proteinExistence type="inferred from homology"/>
<keyword evidence="3" id="KW-0540">Nuclease</keyword>
<dbReference type="GO" id="GO:0016787">
    <property type="term" value="F:hydrolase activity"/>
    <property type="evidence" value="ECO:0007669"/>
    <property type="project" value="UniProtKB-KW"/>
</dbReference>
<dbReference type="InterPro" id="IPR050547">
    <property type="entry name" value="DEAD_box_RNA_helicases"/>
</dbReference>
<dbReference type="GO" id="GO:0051607">
    <property type="term" value="P:defense response to virus"/>
    <property type="evidence" value="ECO:0007669"/>
    <property type="project" value="UniProtKB-KW"/>
</dbReference>
<dbReference type="OrthoDB" id="9810236at2"/>
<dbReference type="GO" id="GO:0003724">
    <property type="term" value="F:RNA helicase activity"/>
    <property type="evidence" value="ECO:0007669"/>
    <property type="project" value="TreeGrafter"/>
</dbReference>
<dbReference type="InterPro" id="IPR027417">
    <property type="entry name" value="P-loop_NTPase"/>
</dbReference>
<dbReference type="SUPFAM" id="SSF52540">
    <property type="entry name" value="P-loop containing nucleoside triphosphate hydrolases"/>
    <property type="match status" value="1"/>
</dbReference>
<protein>
    <submittedName>
        <fullName evidence="12">CRISPR-associated helicase Cas3</fullName>
    </submittedName>
</protein>
<dbReference type="SMART" id="SM00487">
    <property type="entry name" value="DEXDc"/>
    <property type="match status" value="1"/>
</dbReference>
<evidence type="ECO:0000259" key="10">
    <source>
        <dbReference type="PROSITE" id="PS51192"/>
    </source>
</evidence>
<dbReference type="GO" id="GO:0046872">
    <property type="term" value="F:metal ion binding"/>
    <property type="evidence" value="ECO:0007669"/>
    <property type="project" value="UniProtKB-KW"/>
</dbReference>
<dbReference type="NCBIfam" id="TIGR01596">
    <property type="entry name" value="cas3_HD"/>
    <property type="match status" value="1"/>
</dbReference>
<evidence type="ECO:0000259" key="11">
    <source>
        <dbReference type="PROSITE" id="PS51643"/>
    </source>
</evidence>
<dbReference type="GO" id="GO:0005524">
    <property type="term" value="F:ATP binding"/>
    <property type="evidence" value="ECO:0007669"/>
    <property type="project" value="UniProtKB-KW"/>
</dbReference>
<dbReference type="InterPro" id="IPR038257">
    <property type="entry name" value="CRISPR-assoc_Cas3_HD_sf"/>
</dbReference>
<comment type="similarity">
    <text evidence="1">In the N-terminal section; belongs to the CRISPR-associated nuclease Cas3-HD family.</text>
</comment>
<dbReference type="InterPro" id="IPR054712">
    <property type="entry name" value="Cas3-like_dom"/>
</dbReference>
<dbReference type="RefSeq" id="WP_150310423.1">
    <property type="nucleotide sequence ID" value="NZ_VMSO01000004.1"/>
</dbReference>
<name>A0A5M9HYD6_9FIRM</name>
<evidence type="ECO:0000256" key="3">
    <source>
        <dbReference type="ARBA" id="ARBA00022722"/>
    </source>
</evidence>
<dbReference type="EMBL" id="VMSO01000004">
    <property type="protein sequence ID" value="KAA8502034.1"/>
    <property type="molecule type" value="Genomic_DNA"/>
</dbReference>
<dbReference type="AlphaFoldDB" id="A0A5M9HYD6"/>
<gene>
    <name evidence="12" type="primary">cas3</name>
    <name evidence="12" type="ORF">FNY66_04630</name>
</gene>
<dbReference type="PROSITE" id="PS51192">
    <property type="entry name" value="HELICASE_ATP_BIND_1"/>
    <property type="match status" value="1"/>
</dbReference>
<dbReference type="CDD" id="cd09641">
    <property type="entry name" value="Cas3''_I"/>
    <property type="match status" value="1"/>
</dbReference>
<evidence type="ECO:0000313" key="12">
    <source>
        <dbReference type="EMBL" id="KAA8502034.1"/>
    </source>
</evidence>
<feature type="domain" description="Helicase ATP-binding" evidence="10">
    <location>
        <begin position="214"/>
        <end position="397"/>
    </location>
</feature>
<feature type="domain" description="HD Cas3-type" evidence="11">
    <location>
        <begin position="7"/>
        <end position="174"/>
    </location>
</feature>
<dbReference type="InterPro" id="IPR006474">
    <property type="entry name" value="Helicase_Cas3_CRISPR-ass_core"/>
</dbReference>
<dbReference type="PANTHER" id="PTHR47963:SF9">
    <property type="entry name" value="CRISPR-ASSOCIATED ENDONUCLEASE_HELICASE CAS3"/>
    <property type="match status" value="1"/>
</dbReference>
<evidence type="ECO:0000256" key="8">
    <source>
        <dbReference type="ARBA" id="ARBA00022840"/>
    </source>
</evidence>
<evidence type="ECO:0000256" key="4">
    <source>
        <dbReference type="ARBA" id="ARBA00022723"/>
    </source>
</evidence>
<comment type="similarity">
    <text evidence="2">In the central section; belongs to the CRISPR-associated helicase Cas3 family.</text>
</comment>
<dbReference type="InterPro" id="IPR014001">
    <property type="entry name" value="Helicase_ATP-bd"/>
</dbReference>
<dbReference type="GO" id="GO:0004518">
    <property type="term" value="F:nuclease activity"/>
    <property type="evidence" value="ECO:0007669"/>
    <property type="project" value="UniProtKB-KW"/>
</dbReference>
<dbReference type="Pfam" id="PF22590">
    <property type="entry name" value="Cas3-like_C_2"/>
    <property type="match status" value="1"/>
</dbReference>
<comment type="caution">
    <text evidence="12">The sequence shown here is derived from an EMBL/GenBank/DDBJ whole genome shotgun (WGS) entry which is preliminary data.</text>
</comment>